<evidence type="ECO:0000256" key="1">
    <source>
        <dbReference type="ARBA" id="ARBA00009005"/>
    </source>
</evidence>
<keyword evidence="5" id="KW-1185">Reference proteome</keyword>
<dbReference type="InterPro" id="IPR050452">
    <property type="entry name" value="Metacaspase"/>
</dbReference>
<evidence type="ECO:0000313" key="4">
    <source>
        <dbReference type="EMBL" id="KAF8698639.1"/>
    </source>
</evidence>
<keyword evidence="2" id="KW-1133">Transmembrane helix</keyword>
<dbReference type="Gene3D" id="3.40.50.12660">
    <property type="match status" value="2"/>
</dbReference>
<dbReference type="AlphaFoldDB" id="A0A835BI66"/>
<gene>
    <name evidence="4" type="ORF">HU200_034887</name>
</gene>
<evidence type="ECO:0000256" key="2">
    <source>
        <dbReference type="SAM" id="Phobius"/>
    </source>
</evidence>
<dbReference type="PANTHER" id="PTHR48104:SF41">
    <property type="entry name" value="LOL3"/>
    <property type="match status" value="1"/>
</dbReference>
<dbReference type="GO" id="GO:0006508">
    <property type="term" value="P:proteolysis"/>
    <property type="evidence" value="ECO:0007669"/>
    <property type="project" value="InterPro"/>
</dbReference>
<reference evidence="4" key="1">
    <citation type="submission" date="2020-07" db="EMBL/GenBank/DDBJ databases">
        <title>Genome sequence and genetic diversity analysis of an under-domesticated orphan crop, white fonio (Digitaria exilis).</title>
        <authorList>
            <person name="Bennetzen J.L."/>
            <person name="Chen S."/>
            <person name="Ma X."/>
            <person name="Wang X."/>
            <person name="Yssel A.E.J."/>
            <person name="Chaluvadi S.R."/>
            <person name="Johnson M."/>
            <person name="Gangashetty P."/>
            <person name="Hamidou F."/>
            <person name="Sanogo M.D."/>
            <person name="Zwaenepoel A."/>
            <person name="Wallace J."/>
            <person name="Van De Peer Y."/>
            <person name="Van Deynze A."/>
        </authorList>
    </citation>
    <scope>NUCLEOTIDE SEQUENCE</scope>
    <source>
        <tissue evidence="4">Leaves</tissue>
    </source>
</reference>
<dbReference type="GO" id="GO:0004197">
    <property type="term" value="F:cysteine-type endopeptidase activity"/>
    <property type="evidence" value="ECO:0007669"/>
    <property type="project" value="InterPro"/>
</dbReference>
<name>A0A835BI66_9POAL</name>
<accession>A0A835BI66</accession>
<organism evidence="4 5">
    <name type="scientific">Digitaria exilis</name>
    <dbReference type="NCBI Taxonomy" id="1010633"/>
    <lineage>
        <taxon>Eukaryota</taxon>
        <taxon>Viridiplantae</taxon>
        <taxon>Streptophyta</taxon>
        <taxon>Embryophyta</taxon>
        <taxon>Tracheophyta</taxon>
        <taxon>Spermatophyta</taxon>
        <taxon>Magnoliopsida</taxon>
        <taxon>Liliopsida</taxon>
        <taxon>Poales</taxon>
        <taxon>Poaceae</taxon>
        <taxon>PACMAD clade</taxon>
        <taxon>Panicoideae</taxon>
        <taxon>Panicodae</taxon>
        <taxon>Paniceae</taxon>
        <taxon>Anthephorinae</taxon>
        <taxon>Digitaria</taxon>
    </lineage>
</organism>
<dbReference type="Pfam" id="PF00656">
    <property type="entry name" value="Peptidase_C14"/>
    <property type="match status" value="1"/>
</dbReference>
<feature type="transmembrane region" description="Helical" evidence="2">
    <location>
        <begin position="131"/>
        <end position="151"/>
    </location>
</feature>
<dbReference type="EMBL" id="JACEFO010001862">
    <property type="protein sequence ID" value="KAF8698639.1"/>
    <property type="molecule type" value="Genomic_DNA"/>
</dbReference>
<dbReference type="OrthoDB" id="3223806at2759"/>
<dbReference type="InterPro" id="IPR011600">
    <property type="entry name" value="Pept_C14_caspase"/>
</dbReference>
<protein>
    <recommendedName>
        <fullName evidence="3">Peptidase C14 caspase domain-containing protein</fullName>
    </recommendedName>
</protein>
<comment type="caution">
    <text evidence="4">The sequence shown here is derived from an EMBL/GenBank/DDBJ whole genome shotgun (WGS) entry which is preliminary data.</text>
</comment>
<sequence>MYKRVCRCMLSFEFEPRSPLGRFAMNCGGRSPATTTTIRCKYCSACLTVTPGERAIQCAQCCGVTRIRRSTRLPLPSLPRPAPPVGFPCARGKKRAVLIGITYAGVRRGCGELRGPVNDVKCMRHLLCQRFGFPNDGIIMLTGMYIVLYIYTRLTSISQELMEVTMIYRFMIILWPVRADDQKDPFRLPTKDNIRMAMQWLVQGCSYGDSLVFHFSGLGAQVPDEDCDEADGYDEAICPMDSFQKGPILDDEINEAMVRPLVHGAKLHAVVDACHSATVLDLPFLCHVSRTGNWQWKDHRPPSGACKGTSGGQAVLFSGYSDGKSKFSVTPEAYASVGAMTHSFIKAVESEPCGVTYGRLLTSMKAIMTNGGGSCNLQGPIGAPVSKIANFSGVQEPNLSSSEMFDIHRRSFAL</sequence>
<dbReference type="Proteomes" id="UP000636709">
    <property type="component" value="Unassembled WGS sequence"/>
</dbReference>
<evidence type="ECO:0000259" key="3">
    <source>
        <dbReference type="Pfam" id="PF00656"/>
    </source>
</evidence>
<evidence type="ECO:0000313" key="5">
    <source>
        <dbReference type="Proteomes" id="UP000636709"/>
    </source>
</evidence>
<keyword evidence="2" id="KW-0472">Membrane</keyword>
<keyword evidence="2" id="KW-0812">Transmembrane</keyword>
<feature type="domain" description="Peptidase C14 caspase" evidence="3">
    <location>
        <begin position="93"/>
        <end position="402"/>
    </location>
</feature>
<proteinExistence type="inferred from homology"/>
<dbReference type="GO" id="GO:0005737">
    <property type="term" value="C:cytoplasm"/>
    <property type="evidence" value="ECO:0007669"/>
    <property type="project" value="TreeGrafter"/>
</dbReference>
<comment type="similarity">
    <text evidence="1">Belongs to the peptidase C14B family.</text>
</comment>
<dbReference type="PANTHER" id="PTHR48104">
    <property type="entry name" value="METACASPASE-4"/>
    <property type="match status" value="1"/>
</dbReference>